<evidence type="ECO:0000259" key="1">
    <source>
        <dbReference type="Pfam" id="PF12728"/>
    </source>
</evidence>
<gene>
    <name evidence="2" type="ORF">JD276_02635</name>
</gene>
<dbReference type="RefSeq" id="WP_054683737.1">
    <property type="nucleotide sequence ID" value="NZ_JAEHOH010000002.1"/>
</dbReference>
<dbReference type="AlphaFoldDB" id="A0A934UUH2"/>
<dbReference type="InterPro" id="IPR009061">
    <property type="entry name" value="DNA-bd_dom_put_sf"/>
</dbReference>
<feature type="domain" description="Helix-turn-helix" evidence="1">
    <location>
        <begin position="11"/>
        <end position="60"/>
    </location>
</feature>
<dbReference type="InterPro" id="IPR041657">
    <property type="entry name" value="HTH_17"/>
</dbReference>
<evidence type="ECO:0000313" key="2">
    <source>
        <dbReference type="EMBL" id="MBK0417932.1"/>
    </source>
</evidence>
<protein>
    <submittedName>
        <fullName evidence="2">Helix-turn-helix domain-containing protein</fullName>
    </submittedName>
</protein>
<dbReference type="Gene3D" id="1.10.10.10">
    <property type="entry name" value="Winged helix-like DNA-binding domain superfamily/Winged helix DNA-binding domain"/>
    <property type="match status" value="1"/>
</dbReference>
<dbReference type="SUPFAM" id="SSF46955">
    <property type="entry name" value="Putative DNA-binding domain"/>
    <property type="match status" value="1"/>
</dbReference>
<dbReference type="InterPro" id="IPR036388">
    <property type="entry name" value="WH-like_DNA-bd_sf"/>
</dbReference>
<dbReference type="EMBL" id="JAEHOH010000002">
    <property type="protein sequence ID" value="MBK0417932.1"/>
    <property type="molecule type" value="Genomic_DNA"/>
</dbReference>
<keyword evidence="3" id="KW-1185">Reference proteome</keyword>
<proteinExistence type="predicted"/>
<reference evidence="2" key="1">
    <citation type="submission" date="2020-12" db="EMBL/GenBank/DDBJ databases">
        <title>Leucobacter sp. CAS1, isolated from Chromium sludge.</title>
        <authorList>
            <person name="Xu Z."/>
        </authorList>
    </citation>
    <scope>NUCLEOTIDE SEQUENCE</scope>
    <source>
        <strain evidence="2">CSA1</strain>
    </source>
</reference>
<name>A0A934UUH2_9MICO</name>
<dbReference type="Pfam" id="PF12728">
    <property type="entry name" value="HTH_17"/>
    <property type="match status" value="1"/>
</dbReference>
<accession>A0A934UUH2</accession>
<comment type="caution">
    <text evidence="2">The sequence shown here is derived from an EMBL/GenBank/DDBJ whole genome shotgun (WGS) entry which is preliminary data.</text>
</comment>
<dbReference type="Proteomes" id="UP000608530">
    <property type="component" value="Unassembled WGS sequence"/>
</dbReference>
<sequence>MSDEPALTSPLLDSHEVAVLLKVSESTLSRWRADEKGPPFLKLGGITRYRLDAVEAWLESLSHERP</sequence>
<evidence type="ECO:0000313" key="3">
    <source>
        <dbReference type="Proteomes" id="UP000608530"/>
    </source>
</evidence>
<organism evidence="2 3">
    <name type="scientific">Leucobacter chromiisoli</name>
    <dbReference type="NCBI Taxonomy" id="2796471"/>
    <lineage>
        <taxon>Bacteria</taxon>
        <taxon>Bacillati</taxon>
        <taxon>Actinomycetota</taxon>
        <taxon>Actinomycetes</taxon>
        <taxon>Micrococcales</taxon>
        <taxon>Microbacteriaceae</taxon>
        <taxon>Leucobacter</taxon>
    </lineage>
</organism>